<keyword evidence="2" id="KW-0479">Metal-binding</keyword>
<proteinExistence type="predicted"/>
<sequence>MALGTGLRLLEALATPHGLDRYLELLHPMLTVHDIRGQVTAVHRTTSDTVTLSIRPTHRWRGFSAGQFVRVSVDIDGVRRTRCYSPATSEHRDGFDLTVKAHDGGLVSGWLHANARPGLVVHLSQAEGAFTLGARRPERLLLISGGSGITPVLSMLRTLAEEDHRGEVVFLHYARRQSDVPHLFALRALAERTVGVRLVLAYTDADTDAGDLRGFCTEEHLRAAAPWFADAPAYLCGPPGLMSSVREIYTRLGAAGRLRTEEFAPAPVSAGLADATGEAAGEAKGTVTFARSGRSAPNSGRTLLEQAEAAGLTPEHGCRMGICFSCTSVKTAGCVRDARSGEVSAEEDEEIQLCVRVPVGDVTIDI</sequence>
<dbReference type="CDD" id="cd06216">
    <property type="entry name" value="FNR_iron_sulfur_binding_2"/>
    <property type="match status" value="1"/>
</dbReference>
<dbReference type="SUPFAM" id="SSF54292">
    <property type="entry name" value="2Fe-2S ferredoxin-like"/>
    <property type="match status" value="1"/>
</dbReference>
<evidence type="ECO:0000256" key="2">
    <source>
        <dbReference type="ARBA" id="ARBA00022714"/>
    </source>
</evidence>
<dbReference type="PRINTS" id="PR00410">
    <property type="entry name" value="PHEHYDRXLASE"/>
</dbReference>
<dbReference type="Pfam" id="PF00111">
    <property type="entry name" value="Fer2"/>
    <property type="match status" value="1"/>
</dbReference>
<dbReference type="InterPro" id="IPR050415">
    <property type="entry name" value="MRET"/>
</dbReference>
<evidence type="ECO:0000256" key="1">
    <source>
        <dbReference type="ARBA" id="ARBA00001974"/>
    </source>
</evidence>
<comment type="caution">
    <text evidence="5">The sequence shown here is derived from an EMBL/GenBank/DDBJ whole genome shotgun (WGS) entry which is preliminary data.</text>
</comment>
<dbReference type="PANTHER" id="PTHR47354:SF3">
    <property type="entry name" value="OXIDOREDUCTASE-RELATED"/>
    <property type="match status" value="1"/>
</dbReference>
<organism evidence="5 6">
    <name type="scientific">Actinokineospora guangxiensis</name>
    <dbReference type="NCBI Taxonomy" id="1490288"/>
    <lineage>
        <taxon>Bacteria</taxon>
        <taxon>Bacillati</taxon>
        <taxon>Actinomycetota</taxon>
        <taxon>Actinomycetes</taxon>
        <taxon>Pseudonocardiales</taxon>
        <taxon>Pseudonocardiaceae</taxon>
        <taxon>Actinokineospora</taxon>
    </lineage>
</organism>
<evidence type="ECO:0000259" key="4">
    <source>
        <dbReference type="PROSITE" id="PS51384"/>
    </source>
</evidence>
<dbReference type="Gene3D" id="3.40.50.80">
    <property type="entry name" value="Nucleotide-binding domain of ferredoxin-NADP reductase (FNR) module"/>
    <property type="match status" value="1"/>
</dbReference>
<dbReference type="SUPFAM" id="SSF52343">
    <property type="entry name" value="Ferredoxin reductase-like, C-terminal NADP-linked domain"/>
    <property type="match status" value="1"/>
</dbReference>
<dbReference type="Proteomes" id="UP001596157">
    <property type="component" value="Unassembled WGS sequence"/>
</dbReference>
<dbReference type="EMBL" id="JBHSKF010000004">
    <property type="protein sequence ID" value="MFC5287598.1"/>
    <property type="molecule type" value="Genomic_DNA"/>
</dbReference>
<keyword evidence="2" id="KW-0408">Iron</keyword>
<dbReference type="InterPro" id="IPR012675">
    <property type="entry name" value="Beta-grasp_dom_sf"/>
</dbReference>
<dbReference type="InterPro" id="IPR017927">
    <property type="entry name" value="FAD-bd_FR_type"/>
</dbReference>
<accession>A0ABW0EMI8</accession>
<dbReference type="RefSeq" id="WP_378246729.1">
    <property type="nucleotide sequence ID" value="NZ_JBHSKF010000004.1"/>
</dbReference>
<name>A0ABW0EMI8_9PSEU</name>
<comment type="cofactor">
    <cofactor evidence="1">
        <name>FAD</name>
        <dbReference type="ChEBI" id="CHEBI:57692"/>
    </cofactor>
</comment>
<dbReference type="InterPro" id="IPR017938">
    <property type="entry name" value="Riboflavin_synthase-like_b-brl"/>
</dbReference>
<evidence type="ECO:0000256" key="3">
    <source>
        <dbReference type="ARBA" id="ARBA00023014"/>
    </source>
</evidence>
<protein>
    <submittedName>
        <fullName evidence="5">Ferredoxin reductase</fullName>
    </submittedName>
</protein>
<dbReference type="CDD" id="cd00207">
    <property type="entry name" value="fer2"/>
    <property type="match status" value="1"/>
</dbReference>
<dbReference type="PANTHER" id="PTHR47354">
    <property type="entry name" value="NADH OXIDOREDUCTASE HCR"/>
    <property type="match status" value="1"/>
</dbReference>
<dbReference type="InterPro" id="IPR001041">
    <property type="entry name" value="2Fe-2S_ferredoxin-type"/>
</dbReference>
<reference evidence="6" key="1">
    <citation type="journal article" date="2019" name="Int. J. Syst. Evol. Microbiol.">
        <title>The Global Catalogue of Microorganisms (GCM) 10K type strain sequencing project: providing services to taxonomists for standard genome sequencing and annotation.</title>
        <authorList>
            <consortium name="The Broad Institute Genomics Platform"/>
            <consortium name="The Broad Institute Genome Sequencing Center for Infectious Disease"/>
            <person name="Wu L."/>
            <person name="Ma J."/>
        </authorList>
    </citation>
    <scope>NUCLEOTIDE SEQUENCE [LARGE SCALE GENOMIC DNA]</scope>
    <source>
        <strain evidence="6">CCUG 59778</strain>
    </source>
</reference>
<dbReference type="InterPro" id="IPR008333">
    <property type="entry name" value="Cbr1-like_FAD-bd_dom"/>
</dbReference>
<keyword evidence="2" id="KW-0001">2Fe-2S</keyword>
<dbReference type="Gene3D" id="2.40.30.10">
    <property type="entry name" value="Translation factors"/>
    <property type="match status" value="1"/>
</dbReference>
<dbReference type="InterPro" id="IPR001433">
    <property type="entry name" value="OxRdtase_FAD/NAD-bd"/>
</dbReference>
<dbReference type="Pfam" id="PF00970">
    <property type="entry name" value="FAD_binding_6"/>
    <property type="match status" value="1"/>
</dbReference>
<dbReference type="PROSITE" id="PS51384">
    <property type="entry name" value="FAD_FR"/>
    <property type="match status" value="1"/>
</dbReference>
<gene>
    <name evidence="5" type="ORF">ACFPM7_11105</name>
</gene>
<evidence type="ECO:0000313" key="5">
    <source>
        <dbReference type="EMBL" id="MFC5287598.1"/>
    </source>
</evidence>
<dbReference type="InterPro" id="IPR036010">
    <property type="entry name" value="2Fe-2S_ferredoxin-like_sf"/>
</dbReference>
<feature type="domain" description="FAD-binding FR-type" evidence="4">
    <location>
        <begin position="32"/>
        <end position="133"/>
    </location>
</feature>
<dbReference type="SUPFAM" id="SSF63380">
    <property type="entry name" value="Riboflavin synthase domain-like"/>
    <property type="match status" value="1"/>
</dbReference>
<keyword evidence="3" id="KW-0411">Iron-sulfur</keyword>
<dbReference type="Gene3D" id="3.10.20.30">
    <property type="match status" value="1"/>
</dbReference>
<evidence type="ECO:0000313" key="6">
    <source>
        <dbReference type="Proteomes" id="UP001596157"/>
    </source>
</evidence>
<dbReference type="InterPro" id="IPR039261">
    <property type="entry name" value="FNR_nucleotide-bd"/>
</dbReference>
<keyword evidence="6" id="KW-1185">Reference proteome</keyword>
<dbReference type="Pfam" id="PF00175">
    <property type="entry name" value="NAD_binding_1"/>
    <property type="match status" value="1"/>
</dbReference>